<feature type="domain" description="BREX system Lon protease-like BrxL N-terminal" evidence="1">
    <location>
        <begin position="8"/>
        <end position="140"/>
    </location>
</feature>
<organism evidence="2 3">
    <name type="scientific">Methanolobus sediminis</name>
    <dbReference type="NCBI Taxonomy" id="3072978"/>
    <lineage>
        <taxon>Archaea</taxon>
        <taxon>Methanobacteriati</taxon>
        <taxon>Methanobacteriota</taxon>
        <taxon>Stenosarchaea group</taxon>
        <taxon>Methanomicrobia</taxon>
        <taxon>Methanosarcinales</taxon>
        <taxon>Methanosarcinaceae</taxon>
        <taxon>Methanolobus</taxon>
    </lineage>
</organism>
<gene>
    <name evidence="2" type="primary">brxL</name>
    <name evidence="2" type="ORF">RE474_04395</name>
</gene>
<protein>
    <submittedName>
        <fullName evidence="2">BREX system Lon protease-like protein BrxL</fullName>
    </submittedName>
</protein>
<dbReference type="GO" id="GO:0008233">
    <property type="term" value="F:peptidase activity"/>
    <property type="evidence" value="ECO:0007669"/>
    <property type="project" value="UniProtKB-KW"/>
</dbReference>
<dbReference type="KEGG" id="mseb:RE474_04395"/>
<keyword evidence="3" id="KW-1185">Reference proteome</keyword>
<dbReference type="InterPro" id="IPR014061">
    <property type="entry name" value="BrxL-like"/>
</dbReference>
<sequence>MTDKLRICFDEMVVYKDLKKSNFFSALSLPSFMRDWLLKKFQDDEGYFNSDEVAEFVRIYIPRKDDWIAIKNRVIIENERVKFLAKVSVDIDIKTGEVSFSLPDFGLASKDTIIENSVWDSCKEALVRGRETWGLIEIGYRPPDDYDMQFSRNKAKGANRGKIKLTDFKSFCPYTIDIDYYKDARREFSTSEWIDVLLGAVDYNASGYLGDEEKKLTMLTRLLPFVEKRLNLIELAPKGTGKSYLFGRVSRFGWLSSGGVMSRAKMFYDQSKRKEGLVSGNDFITLDEVQTISFTDVNEMRAALKGYLESGIYTVGNYEGTADAGIILCGNIKKETMDSNGYSNMFEELPNVFHESALVERFHGFIKGWNIPRMNDDLKISGWALNSEYFCSIMHELREDMSYRAIVDELIEVPDAADTRDTEAVKRIATAYLKLLYPNVREPSDIHSREFKRYCLDRARKMRDTIKYQLDLLDLEYRGKDLPIFSVRDDYDTQK</sequence>
<dbReference type="EMBL" id="CP133592">
    <property type="protein sequence ID" value="WMW25966.1"/>
    <property type="molecule type" value="Genomic_DNA"/>
</dbReference>
<proteinExistence type="predicted"/>
<evidence type="ECO:0000313" key="2">
    <source>
        <dbReference type="EMBL" id="WMW25966.1"/>
    </source>
</evidence>
<dbReference type="RefSeq" id="WP_309311763.1">
    <property type="nucleotide sequence ID" value="NZ_CP133592.1"/>
</dbReference>
<accession>A0AA51UP91</accession>
<dbReference type="Pfam" id="PF20442">
    <property type="entry name" value="BrxL_N"/>
    <property type="match status" value="1"/>
</dbReference>
<evidence type="ECO:0000313" key="3">
    <source>
        <dbReference type="Proteomes" id="UP001182908"/>
    </source>
</evidence>
<keyword evidence="2" id="KW-0645">Protease</keyword>
<dbReference type="GO" id="GO:0006508">
    <property type="term" value="P:proteolysis"/>
    <property type="evidence" value="ECO:0007669"/>
    <property type="project" value="UniProtKB-KW"/>
</dbReference>
<dbReference type="Proteomes" id="UP001182908">
    <property type="component" value="Chromosome"/>
</dbReference>
<reference evidence="2 3" key="1">
    <citation type="submission" date="2023-08" db="EMBL/GenBank/DDBJ databases">
        <title>Methanolobus mangrovi sp. nov. and Methanolobus sediminis sp. nov, two novel methylotrophic methanogens isolated from mangrove sediments in China.</title>
        <authorList>
            <person name="Zhou J."/>
        </authorList>
    </citation>
    <scope>NUCLEOTIDE SEQUENCE [LARGE SCALE GENOMIC DNA]</scope>
    <source>
        <strain evidence="2 3">FTZ6</strain>
    </source>
</reference>
<dbReference type="GeneID" id="84231930"/>
<name>A0AA51UP91_9EURY</name>
<dbReference type="Pfam" id="PF13337">
    <property type="entry name" value="BrxL_ATPase"/>
    <property type="match status" value="1"/>
</dbReference>
<evidence type="ECO:0000259" key="1">
    <source>
        <dbReference type="Pfam" id="PF20442"/>
    </source>
</evidence>
<keyword evidence="2" id="KW-0378">Hydrolase</keyword>
<dbReference type="NCBIfam" id="TIGR02688">
    <property type="entry name" value="BREX system Lon protease-like protein BrxL"/>
    <property type="match status" value="1"/>
</dbReference>
<dbReference type="InterPro" id="IPR046838">
    <property type="entry name" value="BrxL_N"/>
</dbReference>
<dbReference type="AlphaFoldDB" id="A0AA51UP91"/>